<keyword evidence="1 3" id="KW-0378">Hydrolase</keyword>
<comment type="caution">
    <text evidence="3">The sequence shown here is derived from an EMBL/GenBank/DDBJ whole genome shotgun (WGS) entry which is preliminary data.</text>
</comment>
<dbReference type="OrthoDB" id="9812774at2"/>
<feature type="domain" description="AB hydrolase-1" evidence="2">
    <location>
        <begin position="33"/>
        <end position="285"/>
    </location>
</feature>
<dbReference type="GO" id="GO:0016787">
    <property type="term" value="F:hydrolase activity"/>
    <property type="evidence" value="ECO:0007669"/>
    <property type="project" value="UniProtKB-KW"/>
</dbReference>
<evidence type="ECO:0000259" key="2">
    <source>
        <dbReference type="Pfam" id="PF00561"/>
    </source>
</evidence>
<dbReference type="PANTHER" id="PTHR43329">
    <property type="entry name" value="EPOXIDE HYDROLASE"/>
    <property type="match status" value="1"/>
</dbReference>
<dbReference type="AlphaFoldDB" id="A0A6P2BVL6"/>
<dbReference type="EMBL" id="RPFW01000004">
    <property type="protein sequence ID" value="TVZ02940.1"/>
    <property type="molecule type" value="Genomic_DNA"/>
</dbReference>
<evidence type="ECO:0000256" key="1">
    <source>
        <dbReference type="ARBA" id="ARBA00022801"/>
    </source>
</evidence>
<dbReference type="Pfam" id="PF00561">
    <property type="entry name" value="Abhydrolase_1"/>
    <property type="match status" value="1"/>
</dbReference>
<proteinExistence type="predicted"/>
<dbReference type="InterPro" id="IPR000073">
    <property type="entry name" value="AB_hydrolase_1"/>
</dbReference>
<accession>A0A6P2BVL6</accession>
<dbReference type="InterPro" id="IPR000639">
    <property type="entry name" value="Epox_hydrolase-like"/>
</dbReference>
<dbReference type="Proteomes" id="UP000460272">
    <property type="component" value="Unassembled WGS sequence"/>
</dbReference>
<sequence length="299" mass="32974">MTVPLPDLFKRVTLTPGGVRINALAGGNERGTPVLLLHGYPQTHVMWHHVAPDLARDHMVVLTDLRGYGDSGKPSGGPTHDGYAKRTMAYDQVLAMRALGFERFAVAGHDRGARVAHRMALDYPQCVTRIAVLDIVPTRHALRTADKDFGQAYWHWFFLAQPEPLPEHLIGADPVGWVRGRMSSLRRGGLPFDAQAVSEYVRCFREPAAIHASCEDYRAAVGADLDDDDAAAARGQRVTAPLLALWGEHGFVGRHYGDVTEIWREYANDVRGHSLPCGHYLAEEAPLETTAALRDFLKG</sequence>
<gene>
    <name evidence="3" type="ORF">EAS64_20940</name>
</gene>
<evidence type="ECO:0000313" key="4">
    <source>
        <dbReference type="Proteomes" id="UP000460272"/>
    </source>
</evidence>
<organism evidence="3 4">
    <name type="scientific">Trebonia kvetii</name>
    <dbReference type="NCBI Taxonomy" id="2480626"/>
    <lineage>
        <taxon>Bacteria</taxon>
        <taxon>Bacillati</taxon>
        <taxon>Actinomycetota</taxon>
        <taxon>Actinomycetes</taxon>
        <taxon>Streptosporangiales</taxon>
        <taxon>Treboniaceae</taxon>
        <taxon>Trebonia</taxon>
    </lineage>
</organism>
<name>A0A6P2BVL6_9ACTN</name>
<dbReference type="SUPFAM" id="SSF53474">
    <property type="entry name" value="alpha/beta-Hydrolases"/>
    <property type="match status" value="1"/>
</dbReference>
<protein>
    <submittedName>
        <fullName evidence="3">Alpha/beta hydrolase</fullName>
    </submittedName>
</protein>
<dbReference type="RefSeq" id="WP_145855231.1">
    <property type="nucleotide sequence ID" value="NZ_RPFW01000004.1"/>
</dbReference>
<dbReference type="InterPro" id="IPR029058">
    <property type="entry name" value="AB_hydrolase_fold"/>
</dbReference>
<keyword evidence="4" id="KW-1185">Reference proteome</keyword>
<dbReference type="Gene3D" id="3.40.50.1820">
    <property type="entry name" value="alpha/beta hydrolase"/>
    <property type="match status" value="1"/>
</dbReference>
<evidence type="ECO:0000313" key="3">
    <source>
        <dbReference type="EMBL" id="TVZ02940.1"/>
    </source>
</evidence>
<dbReference type="PRINTS" id="PR00412">
    <property type="entry name" value="EPOXHYDRLASE"/>
</dbReference>
<reference evidence="3 4" key="1">
    <citation type="submission" date="2018-11" db="EMBL/GenBank/DDBJ databases">
        <title>Trebonia kvetii gen.nov., sp.nov., a novel acidophilic actinobacterium, and proposal of the new actinobacterial family Treboniaceae fam. nov.</title>
        <authorList>
            <person name="Rapoport D."/>
            <person name="Sagova-Mareckova M."/>
            <person name="Sedlacek I."/>
            <person name="Provaznik J."/>
            <person name="Kralova S."/>
            <person name="Pavlinic D."/>
            <person name="Benes V."/>
            <person name="Kopecky J."/>
        </authorList>
    </citation>
    <scope>NUCLEOTIDE SEQUENCE [LARGE SCALE GENOMIC DNA]</scope>
    <source>
        <strain evidence="3 4">15Tr583</strain>
    </source>
</reference>